<dbReference type="Proteomes" id="UP000829196">
    <property type="component" value="Unassembled WGS sequence"/>
</dbReference>
<dbReference type="AlphaFoldDB" id="A0A8T3BXH2"/>
<reference evidence="3" key="1">
    <citation type="journal article" date="2022" name="Front. Genet.">
        <title>Chromosome-Scale Assembly of the Dendrobium nobile Genome Provides Insights Into the Molecular Mechanism of the Biosynthesis of the Medicinal Active Ingredient of Dendrobium.</title>
        <authorList>
            <person name="Xu Q."/>
            <person name="Niu S.-C."/>
            <person name="Li K.-L."/>
            <person name="Zheng P.-J."/>
            <person name="Zhang X.-J."/>
            <person name="Jia Y."/>
            <person name="Liu Y."/>
            <person name="Niu Y.-X."/>
            <person name="Yu L.-H."/>
            <person name="Chen D.-F."/>
            <person name="Zhang G.-Q."/>
        </authorList>
    </citation>
    <scope>NUCLEOTIDE SEQUENCE</scope>
    <source>
        <tissue evidence="3">Leaf</tissue>
    </source>
</reference>
<proteinExistence type="predicted"/>
<name>A0A8T3BXH2_DENNO</name>
<feature type="signal peptide" evidence="2">
    <location>
        <begin position="1"/>
        <end position="29"/>
    </location>
</feature>
<dbReference type="EMBL" id="JAGYWB010000006">
    <property type="protein sequence ID" value="KAI0520321.1"/>
    <property type="molecule type" value="Genomic_DNA"/>
</dbReference>
<evidence type="ECO:0000313" key="3">
    <source>
        <dbReference type="EMBL" id="KAI0520321.1"/>
    </source>
</evidence>
<feature type="compositionally biased region" description="Pro residues" evidence="1">
    <location>
        <begin position="92"/>
        <end position="106"/>
    </location>
</feature>
<comment type="caution">
    <text evidence="3">The sequence shown here is derived from an EMBL/GenBank/DDBJ whole genome shotgun (WGS) entry which is preliminary data.</text>
</comment>
<feature type="region of interest" description="Disordered" evidence="1">
    <location>
        <begin position="91"/>
        <end position="112"/>
    </location>
</feature>
<sequence length="125" mass="14105">MAMLSSKSSVLLLMVVFSMISSLPRDAESAKIPEIWPKWYWCFPDCVIGQTCFHRITQYCKHEMPFVSLLNCMVLALEWCDLNNFSINQLVTPPPPPPTPPPPPPTAKSFNGINKRALNQKATLE</sequence>
<evidence type="ECO:0000256" key="1">
    <source>
        <dbReference type="SAM" id="MobiDB-lite"/>
    </source>
</evidence>
<accession>A0A8T3BXH2</accession>
<evidence type="ECO:0000313" key="4">
    <source>
        <dbReference type="Proteomes" id="UP000829196"/>
    </source>
</evidence>
<gene>
    <name evidence="3" type="ORF">KFK09_007793</name>
</gene>
<keyword evidence="4" id="KW-1185">Reference proteome</keyword>
<keyword evidence="2" id="KW-0732">Signal</keyword>
<protein>
    <submittedName>
        <fullName evidence="3">Uncharacterized protein</fullName>
    </submittedName>
</protein>
<evidence type="ECO:0000256" key="2">
    <source>
        <dbReference type="SAM" id="SignalP"/>
    </source>
</evidence>
<organism evidence="3 4">
    <name type="scientific">Dendrobium nobile</name>
    <name type="common">Orchid</name>
    <dbReference type="NCBI Taxonomy" id="94219"/>
    <lineage>
        <taxon>Eukaryota</taxon>
        <taxon>Viridiplantae</taxon>
        <taxon>Streptophyta</taxon>
        <taxon>Embryophyta</taxon>
        <taxon>Tracheophyta</taxon>
        <taxon>Spermatophyta</taxon>
        <taxon>Magnoliopsida</taxon>
        <taxon>Liliopsida</taxon>
        <taxon>Asparagales</taxon>
        <taxon>Orchidaceae</taxon>
        <taxon>Epidendroideae</taxon>
        <taxon>Malaxideae</taxon>
        <taxon>Dendrobiinae</taxon>
        <taxon>Dendrobium</taxon>
    </lineage>
</organism>
<feature type="chain" id="PRO_5035943205" evidence="2">
    <location>
        <begin position="30"/>
        <end position="125"/>
    </location>
</feature>